<evidence type="ECO:0000313" key="1">
    <source>
        <dbReference type="EMBL" id="MVM35267.1"/>
    </source>
</evidence>
<dbReference type="RefSeq" id="WP_157590073.1">
    <property type="nucleotide sequence ID" value="NZ_WPIN01000021.1"/>
</dbReference>
<dbReference type="EMBL" id="WPIN01000021">
    <property type="protein sequence ID" value="MVM35267.1"/>
    <property type="molecule type" value="Genomic_DNA"/>
</dbReference>
<dbReference type="Proteomes" id="UP000436006">
    <property type="component" value="Unassembled WGS sequence"/>
</dbReference>
<reference evidence="1 2" key="1">
    <citation type="submission" date="2019-12" db="EMBL/GenBank/DDBJ databases">
        <title>Spirosoma sp. HMF4905 genome sequencing and assembly.</title>
        <authorList>
            <person name="Kang H."/>
            <person name="Cha I."/>
            <person name="Kim H."/>
            <person name="Joh K."/>
        </authorList>
    </citation>
    <scope>NUCLEOTIDE SEQUENCE [LARGE SCALE GENOMIC DNA]</scope>
    <source>
        <strain evidence="1 2">HMF4905</strain>
    </source>
</reference>
<keyword evidence="2" id="KW-1185">Reference proteome</keyword>
<gene>
    <name evidence="1" type="ORF">GO755_34920</name>
</gene>
<sequence length="63" mass="7291">MAKQQEEAKKPTHVVIKEFHDIDNFDKVHEVGDDVSHFDKERLDKLVENGHVEVVKAETEPPK</sequence>
<accession>A0A7K1SNC2</accession>
<organism evidence="1 2">
    <name type="scientific">Spirosoma arboris</name>
    <dbReference type="NCBI Taxonomy" id="2682092"/>
    <lineage>
        <taxon>Bacteria</taxon>
        <taxon>Pseudomonadati</taxon>
        <taxon>Bacteroidota</taxon>
        <taxon>Cytophagia</taxon>
        <taxon>Cytophagales</taxon>
        <taxon>Cytophagaceae</taxon>
        <taxon>Spirosoma</taxon>
    </lineage>
</organism>
<dbReference type="AlphaFoldDB" id="A0A7K1SNC2"/>
<evidence type="ECO:0000313" key="2">
    <source>
        <dbReference type="Proteomes" id="UP000436006"/>
    </source>
</evidence>
<comment type="caution">
    <text evidence="1">The sequence shown here is derived from an EMBL/GenBank/DDBJ whole genome shotgun (WGS) entry which is preliminary data.</text>
</comment>
<proteinExistence type="predicted"/>
<name>A0A7K1SNC2_9BACT</name>
<protein>
    <submittedName>
        <fullName evidence="1">Uncharacterized protein</fullName>
    </submittedName>
</protein>